<name>A0A9P5YET0_9AGAR</name>
<evidence type="ECO:0008006" key="3">
    <source>
        <dbReference type="Google" id="ProtNLM"/>
    </source>
</evidence>
<dbReference type="EMBL" id="MU150236">
    <property type="protein sequence ID" value="KAF9467563.1"/>
    <property type="molecule type" value="Genomic_DNA"/>
</dbReference>
<reference evidence="1" key="1">
    <citation type="submission" date="2020-11" db="EMBL/GenBank/DDBJ databases">
        <authorList>
            <consortium name="DOE Joint Genome Institute"/>
            <person name="Ahrendt S."/>
            <person name="Riley R."/>
            <person name="Andreopoulos W."/>
            <person name="Labutti K."/>
            <person name="Pangilinan J."/>
            <person name="Ruiz-Duenas F.J."/>
            <person name="Barrasa J.M."/>
            <person name="Sanchez-Garcia M."/>
            <person name="Camarero S."/>
            <person name="Miyauchi S."/>
            <person name="Serrano A."/>
            <person name="Linde D."/>
            <person name="Babiker R."/>
            <person name="Drula E."/>
            <person name="Ayuso-Fernandez I."/>
            <person name="Pacheco R."/>
            <person name="Padilla G."/>
            <person name="Ferreira P."/>
            <person name="Barriuso J."/>
            <person name="Kellner H."/>
            <person name="Castanera R."/>
            <person name="Alfaro M."/>
            <person name="Ramirez L."/>
            <person name="Pisabarro A.G."/>
            <person name="Kuo A."/>
            <person name="Tritt A."/>
            <person name="Lipzen A."/>
            <person name="He G."/>
            <person name="Yan M."/>
            <person name="Ng V."/>
            <person name="Cullen D."/>
            <person name="Martin F."/>
            <person name="Rosso M.-N."/>
            <person name="Henrissat B."/>
            <person name="Hibbett D."/>
            <person name="Martinez A.T."/>
            <person name="Grigoriev I.V."/>
        </authorList>
    </citation>
    <scope>NUCLEOTIDE SEQUENCE</scope>
    <source>
        <strain evidence="1">CBS 247.69</strain>
    </source>
</reference>
<dbReference type="Proteomes" id="UP000807353">
    <property type="component" value="Unassembled WGS sequence"/>
</dbReference>
<gene>
    <name evidence="1" type="ORF">BDZ94DRAFT_1248419</name>
</gene>
<comment type="caution">
    <text evidence="1">The sequence shown here is derived from an EMBL/GenBank/DDBJ whole genome shotgun (WGS) entry which is preliminary data.</text>
</comment>
<sequence>MAPLIALPPELISYIMSFIANGPVHFPITTEEPRLQLTWISSVWRKIAFSTAILWDLNSLPRIMLKVH</sequence>
<dbReference type="AlphaFoldDB" id="A0A9P5YET0"/>
<protein>
    <recommendedName>
        <fullName evidence="3">F-box domain-containing protein</fullName>
    </recommendedName>
</protein>
<accession>A0A9P5YET0</accession>
<evidence type="ECO:0000313" key="1">
    <source>
        <dbReference type="EMBL" id="KAF9467563.1"/>
    </source>
</evidence>
<evidence type="ECO:0000313" key="2">
    <source>
        <dbReference type="Proteomes" id="UP000807353"/>
    </source>
</evidence>
<proteinExistence type="predicted"/>
<organism evidence="1 2">
    <name type="scientific">Collybia nuda</name>
    <dbReference type="NCBI Taxonomy" id="64659"/>
    <lineage>
        <taxon>Eukaryota</taxon>
        <taxon>Fungi</taxon>
        <taxon>Dikarya</taxon>
        <taxon>Basidiomycota</taxon>
        <taxon>Agaricomycotina</taxon>
        <taxon>Agaricomycetes</taxon>
        <taxon>Agaricomycetidae</taxon>
        <taxon>Agaricales</taxon>
        <taxon>Tricholomatineae</taxon>
        <taxon>Clitocybaceae</taxon>
        <taxon>Collybia</taxon>
    </lineage>
</organism>
<keyword evidence="2" id="KW-1185">Reference proteome</keyword>